<evidence type="ECO:0000313" key="4">
    <source>
        <dbReference type="EMBL" id="KAJ6640114.1"/>
    </source>
</evidence>
<dbReference type="PANTHER" id="PTHR24260">
    <property type="match status" value="1"/>
</dbReference>
<dbReference type="SUPFAM" id="SSF50494">
    <property type="entry name" value="Trypsin-like serine proteases"/>
    <property type="match status" value="1"/>
</dbReference>
<dbReference type="InterPro" id="IPR001254">
    <property type="entry name" value="Trypsin_dom"/>
</dbReference>
<dbReference type="SMART" id="SM00020">
    <property type="entry name" value="Tryp_SPc"/>
    <property type="match status" value="1"/>
</dbReference>
<dbReference type="InterPro" id="IPR009003">
    <property type="entry name" value="Peptidase_S1_PA"/>
</dbReference>
<reference evidence="4" key="1">
    <citation type="submission" date="2022-07" db="EMBL/GenBank/DDBJ databases">
        <authorList>
            <person name="Trinca V."/>
            <person name="Uliana J.V.C."/>
            <person name="Torres T.T."/>
            <person name="Ward R.J."/>
            <person name="Monesi N."/>
        </authorList>
    </citation>
    <scope>NUCLEOTIDE SEQUENCE</scope>
    <source>
        <strain evidence="4">HSMRA1968</strain>
        <tissue evidence="4">Whole embryos</tissue>
    </source>
</reference>
<dbReference type="FunFam" id="2.40.10.10:FF:000068">
    <property type="entry name" value="transmembrane protease serine 2"/>
    <property type="match status" value="1"/>
</dbReference>
<dbReference type="InterPro" id="IPR051333">
    <property type="entry name" value="CLIP_Serine_Protease"/>
</dbReference>
<evidence type="ECO:0000259" key="3">
    <source>
        <dbReference type="PROSITE" id="PS50240"/>
    </source>
</evidence>
<organism evidence="4 5">
    <name type="scientific">Pseudolycoriella hygida</name>
    <dbReference type="NCBI Taxonomy" id="35572"/>
    <lineage>
        <taxon>Eukaryota</taxon>
        <taxon>Metazoa</taxon>
        <taxon>Ecdysozoa</taxon>
        <taxon>Arthropoda</taxon>
        <taxon>Hexapoda</taxon>
        <taxon>Insecta</taxon>
        <taxon>Pterygota</taxon>
        <taxon>Neoptera</taxon>
        <taxon>Endopterygota</taxon>
        <taxon>Diptera</taxon>
        <taxon>Nematocera</taxon>
        <taxon>Sciaroidea</taxon>
        <taxon>Sciaridae</taxon>
        <taxon>Pseudolycoriella</taxon>
    </lineage>
</organism>
<name>A0A9Q0MZ76_9DIPT</name>
<dbReference type="PANTHER" id="PTHR24260:SF136">
    <property type="entry name" value="GH08193P-RELATED"/>
    <property type="match status" value="1"/>
</dbReference>
<evidence type="ECO:0000256" key="1">
    <source>
        <dbReference type="ARBA" id="ARBA00023157"/>
    </source>
</evidence>
<keyword evidence="5" id="KW-1185">Reference proteome</keyword>
<protein>
    <submittedName>
        <fullName evidence="4">Coagulation factor X</fullName>
    </submittedName>
</protein>
<proteinExistence type="inferred from homology"/>
<sequence>MFSISGTSCGKRVNNMEEDYWPWLAAICLSESFGLYYRCSGTLIKPHLVLTSAKCMLEDKAKSYKVHLGRRNSEETELNQYQSFSVDDIIVHPDFNALNFAYDLAIIRLSTEATLNDFVQPACLSNSKFKETSLLEDETGAVVSWRKKQETAFIAIVPNVNCQILVSAIPNGTFCALKKSGKISGTTFRGAPMLFKENDVYTVRGILSNALMNYFLFSEVPIAWIEETNSAINPATTPKNLEFVQDLNRCDETCEEYGNPLCTENTPEGKCYCKKGFVRLKAIGLCVQADNRACRAKMPPTKETCARKENEELSEWLYDEPCPNTCANYNVLCSVSVPDGMFYGPHCVCKEGFSRLPNKKCVAIDHPKCIEIWNPTSISPLPMTLRTLRWQDGSSEFDLGMQYSSAGTIPGKHCVFVLDSIFTVSCNYICFNKDYGVRWSAWRDIKGMECTKLLEESNPNARSYFTRTFLCVPQGSPFRFQFSTNGRISGLCCVNVFTHNGKDNYLCVSEEKNLWSRPSVHTNNVNTEELKNDSMLAKMKHKLSTAKTNLSLLGPTNRLWLQYLKMIDILKSNIRSERIGNFKLNLQTLQAMEPFFAASGHNNYTKSVRVFLQDMQDLSRTNPEVYSFFLDGNFITRRKNRFWSGLPDDLVMEQVLMRCIKSAGGLTRVGVDLEKYSVESGLKTCQAVEL</sequence>
<dbReference type="OrthoDB" id="7753362at2759"/>
<dbReference type="EMBL" id="WJQU01000003">
    <property type="protein sequence ID" value="KAJ6640114.1"/>
    <property type="molecule type" value="Genomic_DNA"/>
</dbReference>
<keyword evidence="1" id="KW-1015">Disulfide bond</keyword>
<comment type="similarity">
    <text evidence="2">Belongs to the peptidase S1 family. CLIP subfamily.</text>
</comment>
<evidence type="ECO:0000256" key="2">
    <source>
        <dbReference type="ARBA" id="ARBA00024195"/>
    </source>
</evidence>
<comment type="caution">
    <text evidence="4">The sequence shown here is derived from an EMBL/GenBank/DDBJ whole genome shotgun (WGS) entry which is preliminary data.</text>
</comment>
<dbReference type="InterPro" id="IPR000742">
    <property type="entry name" value="EGF"/>
</dbReference>
<accession>A0A9Q0MZ76</accession>
<dbReference type="Gene3D" id="2.10.25.10">
    <property type="entry name" value="Laminin"/>
    <property type="match status" value="2"/>
</dbReference>
<evidence type="ECO:0000313" key="5">
    <source>
        <dbReference type="Proteomes" id="UP001151699"/>
    </source>
</evidence>
<dbReference type="GO" id="GO:0006508">
    <property type="term" value="P:proteolysis"/>
    <property type="evidence" value="ECO:0007669"/>
    <property type="project" value="InterPro"/>
</dbReference>
<dbReference type="Pfam" id="PF00089">
    <property type="entry name" value="Trypsin"/>
    <property type="match status" value="1"/>
</dbReference>
<dbReference type="PROSITE" id="PS01186">
    <property type="entry name" value="EGF_2"/>
    <property type="match status" value="1"/>
</dbReference>
<dbReference type="InterPro" id="IPR043504">
    <property type="entry name" value="Peptidase_S1_PA_chymotrypsin"/>
</dbReference>
<feature type="domain" description="Peptidase S1" evidence="3">
    <location>
        <begin position="3"/>
        <end position="230"/>
    </location>
</feature>
<gene>
    <name evidence="4" type="primary">F10</name>
    <name evidence="4" type="ORF">Bhyg_12863</name>
</gene>
<dbReference type="Gene3D" id="2.40.10.10">
    <property type="entry name" value="Trypsin-like serine proteases"/>
    <property type="match status" value="1"/>
</dbReference>
<dbReference type="SUPFAM" id="SSF57567">
    <property type="entry name" value="Serine protease inhibitors"/>
    <property type="match status" value="2"/>
</dbReference>
<dbReference type="GO" id="GO:0004252">
    <property type="term" value="F:serine-type endopeptidase activity"/>
    <property type="evidence" value="ECO:0007669"/>
    <property type="project" value="InterPro"/>
</dbReference>
<dbReference type="Proteomes" id="UP001151699">
    <property type="component" value="Chromosome X"/>
</dbReference>
<dbReference type="PROSITE" id="PS50240">
    <property type="entry name" value="TRYPSIN_DOM"/>
    <property type="match status" value="1"/>
</dbReference>
<dbReference type="AlphaFoldDB" id="A0A9Q0MZ76"/>
<dbReference type="InterPro" id="IPR036084">
    <property type="entry name" value="Ser_inhib-like_sf"/>
</dbReference>